<evidence type="ECO:0000256" key="1">
    <source>
        <dbReference type="SAM" id="Phobius"/>
    </source>
</evidence>
<dbReference type="EMBL" id="CAXKWB010007417">
    <property type="protein sequence ID" value="CAL4087051.1"/>
    <property type="molecule type" value="Genomic_DNA"/>
</dbReference>
<evidence type="ECO:0000313" key="3">
    <source>
        <dbReference type="Proteomes" id="UP001497623"/>
    </source>
</evidence>
<keyword evidence="3" id="KW-1185">Reference proteome</keyword>
<gene>
    <name evidence="2" type="ORF">MNOR_LOCUS13141</name>
</gene>
<keyword evidence="1" id="KW-0812">Transmembrane</keyword>
<dbReference type="Proteomes" id="UP001497623">
    <property type="component" value="Unassembled WGS sequence"/>
</dbReference>
<keyword evidence="1" id="KW-1133">Transmembrane helix</keyword>
<proteinExistence type="predicted"/>
<feature type="transmembrane region" description="Helical" evidence="1">
    <location>
        <begin position="12"/>
        <end position="31"/>
    </location>
</feature>
<reference evidence="2 3" key="1">
    <citation type="submission" date="2024-05" db="EMBL/GenBank/DDBJ databases">
        <authorList>
            <person name="Wallberg A."/>
        </authorList>
    </citation>
    <scope>NUCLEOTIDE SEQUENCE [LARGE SCALE GENOMIC DNA]</scope>
</reference>
<feature type="transmembrane region" description="Helical" evidence="1">
    <location>
        <begin position="52"/>
        <end position="74"/>
    </location>
</feature>
<keyword evidence="1" id="KW-0472">Membrane</keyword>
<comment type="caution">
    <text evidence="2">The sequence shown here is derived from an EMBL/GenBank/DDBJ whole genome shotgun (WGS) entry which is preliminary data.</text>
</comment>
<dbReference type="AlphaFoldDB" id="A0AAV2QKE2"/>
<protein>
    <submittedName>
        <fullName evidence="2">Uncharacterized protein</fullName>
    </submittedName>
</protein>
<organism evidence="2 3">
    <name type="scientific">Meganyctiphanes norvegica</name>
    <name type="common">Northern krill</name>
    <name type="synonym">Thysanopoda norvegica</name>
    <dbReference type="NCBI Taxonomy" id="48144"/>
    <lineage>
        <taxon>Eukaryota</taxon>
        <taxon>Metazoa</taxon>
        <taxon>Ecdysozoa</taxon>
        <taxon>Arthropoda</taxon>
        <taxon>Crustacea</taxon>
        <taxon>Multicrustacea</taxon>
        <taxon>Malacostraca</taxon>
        <taxon>Eumalacostraca</taxon>
        <taxon>Eucarida</taxon>
        <taxon>Euphausiacea</taxon>
        <taxon>Euphausiidae</taxon>
        <taxon>Meganyctiphanes</taxon>
    </lineage>
</organism>
<feature type="non-terminal residue" evidence="2">
    <location>
        <position position="1"/>
    </location>
</feature>
<accession>A0AAV2QKE2</accession>
<name>A0AAV2QKE2_MEGNR</name>
<sequence>PSIIYSRILVNSVNVFSCIEILFFVVMWSFVSFSEIFKMFECRSSIINDSKWFFKLLISSVTSSFIFRTSVFSFCVVMCPFTRSVDMLTMVELSPSIINDSTWLLKL</sequence>
<evidence type="ECO:0000313" key="2">
    <source>
        <dbReference type="EMBL" id="CAL4087051.1"/>
    </source>
</evidence>